<reference evidence="4 5" key="1">
    <citation type="submission" date="2012-05" db="EMBL/GenBank/DDBJ databases">
        <authorList>
            <person name="Weinstock G."/>
            <person name="Sodergren E."/>
            <person name="Lobos E.A."/>
            <person name="Fulton L."/>
            <person name="Fulton R."/>
            <person name="Courtney L."/>
            <person name="Fronick C."/>
            <person name="O'Laughlin M."/>
            <person name="Godfrey J."/>
            <person name="Wilson R.M."/>
            <person name="Miner T."/>
            <person name="Farmer C."/>
            <person name="Delehaunty K."/>
            <person name="Cordes M."/>
            <person name="Minx P."/>
            <person name="Tomlinson C."/>
            <person name="Chen J."/>
            <person name="Wollam A."/>
            <person name="Pepin K.H."/>
            <person name="Bhonagiri V."/>
            <person name="Zhang X."/>
            <person name="Suruliraj S."/>
            <person name="Warren W."/>
            <person name="Mitreva M."/>
            <person name="Mardis E.R."/>
            <person name="Wilson R.K."/>
        </authorList>
    </citation>
    <scope>NUCLEOTIDE SEQUENCE [LARGE SCALE GENOMIC DNA]</scope>
    <source>
        <strain evidence="4 5">F0235</strain>
    </source>
</reference>
<name>L1MB55_9CORY</name>
<dbReference type="EMBL" id="AMEM01000039">
    <property type="protein sequence ID" value="EKX88229.1"/>
    <property type="molecule type" value="Genomic_DNA"/>
</dbReference>
<dbReference type="GO" id="GO:0032259">
    <property type="term" value="P:methylation"/>
    <property type="evidence" value="ECO:0007669"/>
    <property type="project" value="UniProtKB-KW"/>
</dbReference>
<accession>L1MB55</accession>
<dbReference type="PATRIC" id="fig|1035195.3.peg.2095"/>
<keyword evidence="2 4" id="KW-0808">Transferase</keyword>
<dbReference type="PANTHER" id="PTHR43464">
    <property type="entry name" value="METHYLTRANSFERASE"/>
    <property type="match status" value="1"/>
</dbReference>
<evidence type="ECO:0000256" key="3">
    <source>
        <dbReference type="ARBA" id="ARBA00022691"/>
    </source>
</evidence>
<dbReference type="GO" id="GO:0008168">
    <property type="term" value="F:methyltransferase activity"/>
    <property type="evidence" value="ECO:0007669"/>
    <property type="project" value="UniProtKB-KW"/>
</dbReference>
<evidence type="ECO:0000256" key="1">
    <source>
        <dbReference type="ARBA" id="ARBA00022603"/>
    </source>
</evidence>
<evidence type="ECO:0000313" key="5">
    <source>
        <dbReference type="Proteomes" id="UP000010445"/>
    </source>
</evidence>
<proteinExistence type="predicted"/>
<dbReference type="Gene3D" id="3.40.50.150">
    <property type="entry name" value="Vaccinia Virus protein VP39"/>
    <property type="match status" value="1"/>
</dbReference>
<dbReference type="Proteomes" id="UP000010445">
    <property type="component" value="Unassembled WGS sequence"/>
</dbReference>
<evidence type="ECO:0000313" key="4">
    <source>
        <dbReference type="EMBL" id="EKX88229.1"/>
    </source>
</evidence>
<keyword evidence="3" id="KW-0949">S-adenosyl-L-methionine</keyword>
<comment type="caution">
    <text evidence="4">The sequence shown here is derived from an EMBL/GenBank/DDBJ whole genome shotgun (WGS) entry which is preliminary data.</text>
</comment>
<dbReference type="PANTHER" id="PTHR43464:SF19">
    <property type="entry name" value="UBIQUINONE BIOSYNTHESIS O-METHYLTRANSFERASE, MITOCHONDRIAL"/>
    <property type="match status" value="1"/>
</dbReference>
<protein>
    <submittedName>
        <fullName evidence="4">Methyltransferase domain protein</fullName>
    </submittedName>
</protein>
<dbReference type="SUPFAM" id="SSF53335">
    <property type="entry name" value="S-adenosyl-L-methionine-dependent methyltransferases"/>
    <property type="match status" value="1"/>
</dbReference>
<keyword evidence="1 4" id="KW-0489">Methyltransferase</keyword>
<dbReference type="STRING" id="1035195.HMPREF9997_02345"/>
<dbReference type="eggNOG" id="COG2227">
    <property type="taxonomic scope" value="Bacteria"/>
</dbReference>
<sequence length="226" mass="25335">MAGVTGKCAYVQARKWSVFELEDKHIFVSHSRAIGRYQQERTLMPTTPWNHNIAYHPWVMRHAHGDVLDVGCGDGLLVRKLSATCASVTGIDPNATATPPTIQSATFDDFSPDQLFDTIIFVASLHHMDTRCALIKAKNMLRPGGQILVVGLARNSSLMDWAISGALLPVVKISSYLHKETHDPDMRTAAPTLNLRDIRNIANDVLPGAHIRRALYYRYLLRWTKY</sequence>
<dbReference type="HOGENOM" id="CLU_090578_0_0_11"/>
<dbReference type="InterPro" id="IPR029063">
    <property type="entry name" value="SAM-dependent_MTases_sf"/>
</dbReference>
<organism evidence="4 5">
    <name type="scientific">Corynebacterium durum F0235</name>
    <dbReference type="NCBI Taxonomy" id="1035195"/>
    <lineage>
        <taxon>Bacteria</taxon>
        <taxon>Bacillati</taxon>
        <taxon>Actinomycetota</taxon>
        <taxon>Actinomycetes</taxon>
        <taxon>Mycobacteriales</taxon>
        <taxon>Corynebacteriaceae</taxon>
        <taxon>Corynebacterium</taxon>
    </lineage>
</organism>
<gene>
    <name evidence="4" type="ORF">HMPREF9997_02345</name>
</gene>
<keyword evidence="5" id="KW-1185">Reference proteome</keyword>
<dbReference type="AlphaFoldDB" id="L1MB55"/>
<evidence type="ECO:0000256" key="2">
    <source>
        <dbReference type="ARBA" id="ARBA00022679"/>
    </source>
</evidence>
<dbReference type="Pfam" id="PF13489">
    <property type="entry name" value="Methyltransf_23"/>
    <property type="match status" value="1"/>
</dbReference>
<dbReference type="CDD" id="cd02440">
    <property type="entry name" value="AdoMet_MTases"/>
    <property type="match status" value="1"/>
</dbReference>